<dbReference type="GO" id="GO:0004867">
    <property type="term" value="F:serine-type endopeptidase inhibitor activity"/>
    <property type="evidence" value="ECO:0007669"/>
    <property type="project" value="InterPro"/>
</dbReference>
<dbReference type="PANTHER" id="PTHR11461:SF211">
    <property type="entry name" value="GH10112P-RELATED"/>
    <property type="match status" value="1"/>
</dbReference>
<organism evidence="5 6">
    <name type="scientific">Ridgeia piscesae</name>
    <name type="common">Tubeworm</name>
    <dbReference type="NCBI Taxonomy" id="27915"/>
    <lineage>
        <taxon>Eukaryota</taxon>
        <taxon>Metazoa</taxon>
        <taxon>Spiralia</taxon>
        <taxon>Lophotrochozoa</taxon>
        <taxon>Annelida</taxon>
        <taxon>Polychaeta</taxon>
        <taxon>Sedentaria</taxon>
        <taxon>Canalipalpata</taxon>
        <taxon>Sabellida</taxon>
        <taxon>Siboglinidae</taxon>
        <taxon>Ridgeia</taxon>
    </lineage>
</organism>
<dbReference type="PROSITE" id="PS00284">
    <property type="entry name" value="SERPIN"/>
    <property type="match status" value="1"/>
</dbReference>
<dbReference type="SMART" id="SM00093">
    <property type="entry name" value="SERPIN"/>
    <property type="match status" value="1"/>
</dbReference>
<dbReference type="SUPFAM" id="SSF56574">
    <property type="entry name" value="Serpins"/>
    <property type="match status" value="1"/>
</dbReference>
<dbReference type="Gene3D" id="2.30.39.10">
    <property type="entry name" value="Alpha-1-antitrypsin, domain 1"/>
    <property type="match status" value="1"/>
</dbReference>
<proteinExistence type="inferred from homology"/>
<dbReference type="InterPro" id="IPR042178">
    <property type="entry name" value="Serpin_sf_1"/>
</dbReference>
<dbReference type="InterPro" id="IPR023795">
    <property type="entry name" value="Serpin_CS"/>
</dbReference>
<feature type="domain" description="Serpin" evidence="4">
    <location>
        <begin position="54"/>
        <end position="416"/>
    </location>
</feature>
<dbReference type="InterPro" id="IPR000215">
    <property type="entry name" value="Serpin_fam"/>
</dbReference>
<dbReference type="InterPro" id="IPR042185">
    <property type="entry name" value="Serpin_sf_2"/>
</dbReference>
<evidence type="ECO:0000256" key="2">
    <source>
        <dbReference type="RuleBase" id="RU000411"/>
    </source>
</evidence>
<dbReference type="Gene3D" id="3.30.497.10">
    <property type="entry name" value="Antithrombin, subunit I, domain 2"/>
    <property type="match status" value="1"/>
</dbReference>
<protein>
    <recommendedName>
        <fullName evidence="4">Serpin domain-containing protein</fullName>
    </recommendedName>
</protein>
<name>A0AAD9KKR2_RIDPI</name>
<dbReference type="Proteomes" id="UP001209878">
    <property type="component" value="Unassembled WGS sequence"/>
</dbReference>
<dbReference type="InterPro" id="IPR023796">
    <property type="entry name" value="Serpin_dom"/>
</dbReference>
<comment type="caution">
    <text evidence="5">The sequence shown here is derived from an EMBL/GenBank/DDBJ whole genome shotgun (WGS) entry which is preliminary data.</text>
</comment>
<dbReference type="Pfam" id="PF00079">
    <property type="entry name" value="Serpin"/>
    <property type="match status" value="1"/>
</dbReference>
<keyword evidence="6" id="KW-1185">Reference proteome</keyword>
<dbReference type="InterPro" id="IPR036186">
    <property type="entry name" value="Serpin_sf"/>
</dbReference>
<feature type="chain" id="PRO_5041945926" description="Serpin domain-containing protein" evidence="3">
    <location>
        <begin position="22"/>
        <end position="434"/>
    </location>
</feature>
<evidence type="ECO:0000313" key="6">
    <source>
        <dbReference type="Proteomes" id="UP001209878"/>
    </source>
</evidence>
<evidence type="ECO:0000259" key="4">
    <source>
        <dbReference type="SMART" id="SM00093"/>
    </source>
</evidence>
<dbReference type="GO" id="GO:0005615">
    <property type="term" value="C:extracellular space"/>
    <property type="evidence" value="ECO:0007669"/>
    <property type="project" value="InterPro"/>
</dbReference>
<evidence type="ECO:0000256" key="1">
    <source>
        <dbReference type="ARBA" id="ARBA00009500"/>
    </source>
</evidence>
<dbReference type="EMBL" id="JAODUO010000889">
    <property type="protein sequence ID" value="KAK2173251.1"/>
    <property type="molecule type" value="Genomic_DNA"/>
</dbReference>
<dbReference type="CDD" id="cd19590">
    <property type="entry name" value="serpin_thermopin-like"/>
    <property type="match status" value="1"/>
</dbReference>
<feature type="signal peptide" evidence="3">
    <location>
        <begin position="1"/>
        <end position="21"/>
    </location>
</feature>
<dbReference type="PANTHER" id="PTHR11461">
    <property type="entry name" value="SERINE PROTEASE INHIBITOR, SERPIN"/>
    <property type="match status" value="1"/>
</dbReference>
<gene>
    <name evidence="5" type="ORF">NP493_889g00016</name>
</gene>
<comment type="similarity">
    <text evidence="1 2">Belongs to the serpin family.</text>
</comment>
<reference evidence="5" key="1">
    <citation type="journal article" date="2023" name="Mol. Biol. Evol.">
        <title>Third-Generation Sequencing Reveals the Adaptive Role of the Epigenome in Three Deep-Sea Polychaetes.</title>
        <authorList>
            <person name="Perez M."/>
            <person name="Aroh O."/>
            <person name="Sun Y."/>
            <person name="Lan Y."/>
            <person name="Juniper S.K."/>
            <person name="Young C.R."/>
            <person name="Angers B."/>
            <person name="Qian P.Y."/>
        </authorList>
    </citation>
    <scope>NUCLEOTIDE SEQUENCE</scope>
    <source>
        <strain evidence="5">R07B-5</strain>
    </source>
</reference>
<keyword evidence="3" id="KW-0732">Signal</keyword>
<dbReference type="AlphaFoldDB" id="A0AAD9KKR2"/>
<evidence type="ECO:0000256" key="3">
    <source>
        <dbReference type="SAM" id="SignalP"/>
    </source>
</evidence>
<evidence type="ECO:0000313" key="5">
    <source>
        <dbReference type="EMBL" id="KAK2173251.1"/>
    </source>
</evidence>
<sequence>MASPGLLVTLLSLATLAVTSGRSFDASLLSRQFVTPICNTPQSHVVTANGMFAIDLYKKIVAPSPTQNKIFSPFSVSSALAMTYGGANAVTKSQMASALRFYGIPWYCNVHAGFKSLTTLIQNDNSLNTANRIYIDTSFNLKPSYLTLTNTYYLSPAQVLNIHGNPSAATSTINNWVATETNQQITNLLSPLDAQTKLVLVNAITFKDKWLKPFGVSSNGPFSASYSMMSVYVCKMSMSCGPVSHKHGDIPSLNAQILELPYVGNEVSMFIIRPNNVAGLNYIDNNINLATINNAIAAMTTKQINVFLPKFSLSQNIDLKEHLQAMGMTNVFTSAADLSGIGTGNLYIDFIQHMAIIKVDMEGTEASGATAVGVCYARRRRDTAAAVTFDVDRPFLFFLRHKSSGSILFMGRVTNPQSSCVAGSGKLGRVFERQ</sequence>
<accession>A0AAD9KKR2</accession>